<sequence>MERYDEEEERAKEAYEKHKCKGCVWAKWQTPYIVSCLFPRCAKTDEKWKDNMI</sequence>
<organism evidence="1 2">
    <name type="scientific">Geobacillus stearothermophilus</name>
    <name type="common">Bacillus stearothermophilus</name>
    <dbReference type="NCBI Taxonomy" id="1422"/>
    <lineage>
        <taxon>Bacteria</taxon>
        <taxon>Bacillati</taxon>
        <taxon>Bacillota</taxon>
        <taxon>Bacilli</taxon>
        <taxon>Bacillales</taxon>
        <taxon>Anoxybacillaceae</taxon>
        <taxon>Geobacillus</taxon>
    </lineage>
</organism>
<accession>A0A150MFQ7</accession>
<gene>
    <name evidence="1" type="ORF">B4109_3202</name>
</gene>
<dbReference type="AlphaFoldDB" id="A0A150MFQ7"/>
<dbReference type="PATRIC" id="fig|1422.18.peg.925"/>
<protein>
    <submittedName>
        <fullName evidence="1">Uncharacterized protein</fullName>
    </submittedName>
</protein>
<name>A0A150MFQ7_GEOSE</name>
<comment type="caution">
    <text evidence="1">The sequence shown here is derived from an EMBL/GenBank/DDBJ whole genome shotgun (WGS) entry which is preliminary data.</text>
</comment>
<evidence type="ECO:0000313" key="2">
    <source>
        <dbReference type="Proteomes" id="UP000075424"/>
    </source>
</evidence>
<reference evidence="1 2" key="1">
    <citation type="submission" date="2016-01" db="EMBL/GenBank/DDBJ databases">
        <title>Draft Genome Sequences of Seven Thermophilic Sporeformers Isolated from Foods.</title>
        <authorList>
            <person name="Berendsen E.M."/>
            <person name="Wells-Bennik M.H."/>
            <person name="Krawcyk A.O."/>
            <person name="De Jong A."/>
            <person name="Holsappel S."/>
            <person name="Eijlander R.T."/>
            <person name="Kuipers O.P."/>
        </authorList>
    </citation>
    <scope>NUCLEOTIDE SEQUENCE [LARGE SCALE GENOMIC DNA]</scope>
    <source>
        <strain evidence="1 2">B4109</strain>
    </source>
</reference>
<evidence type="ECO:0000313" key="1">
    <source>
        <dbReference type="EMBL" id="KYD23276.1"/>
    </source>
</evidence>
<dbReference type="Proteomes" id="UP000075424">
    <property type="component" value="Unassembled WGS sequence"/>
</dbReference>
<dbReference type="EMBL" id="LQYV01000113">
    <property type="protein sequence ID" value="KYD23276.1"/>
    <property type="molecule type" value="Genomic_DNA"/>
</dbReference>
<proteinExistence type="predicted"/>